<comment type="function">
    <text evidence="3">Required for maturation of urease via the functional incorporation of the urease nickel metallocenter.</text>
</comment>
<gene>
    <name evidence="3" type="primary">ureF</name>
    <name evidence="4" type="ORF">VB739_09190</name>
</gene>
<keyword evidence="1 3" id="KW-0996">Nickel insertion</keyword>
<dbReference type="RefSeq" id="WP_323356771.1">
    <property type="nucleotide sequence ID" value="NZ_JAYGHY010000025.1"/>
</dbReference>
<dbReference type="InterPro" id="IPR002639">
    <property type="entry name" value="UreF"/>
</dbReference>
<keyword evidence="2 3" id="KW-0143">Chaperone</keyword>
<dbReference type="Pfam" id="PF01730">
    <property type="entry name" value="UreF"/>
    <property type="match status" value="1"/>
</dbReference>
<evidence type="ECO:0000313" key="5">
    <source>
        <dbReference type="Proteomes" id="UP001302329"/>
    </source>
</evidence>
<reference evidence="4 5" key="1">
    <citation type="submission" date="2023-12" db="EMBL/GenBank/DDBJ databases">
        <title>Baltic Sea Cyanobacteria.</title>
        <authorList>
            <person name="Delbaje E."/>
            <person name="Fewer D.P."/>
            <person name="Shishido T.K."/>
        </authorList>
    </citation>
    <scope>NUCLEOTIDE SEQUENCE [LARGE SCALE GENOMIC DNA]</scope>
    <source>
        <strain evidence="4 5">UHCC 0281</strain>
    </source>
</reference>
<dbReference type="PANTHER" id="PTHR33620:SF1">
    <property type="entry name" value="UREASE ACCESSORY PROTEIN F"/>
    <property type="match status" value="1"/>
</dbReference>
<evidence type="ECO:0000256" key="2">
    <source>
        <dbReference type="ARBA" id="ARBA00023186"/>
    </source>
</evidence>
<protein>
    <recommendedName>
        <fullName evidence="3">Urease accessory protein UreF</fullName>
    </recommendedName>
</protein>
<dbReference type="PIRSF" id="PIRSF009467">
    <property type="entry name" value="Ureas_acces_UreF"/>
    <property type="match status" value="1"/>
</dbReference>
<evidence type="ECO:0000313" key="4">
    <source>
        <dbReference type="EMBL" id="MEA5442724.1"/>
    </source>
</evidence>
<dbReference type="HAMAP" id="MF_01385">
    <property type="entry name" value="UreF"/>
    <property type="match status" value="1"/>
</dbReference>
<dbReference type="Gene3D" id="1.10.4190.10">
    <property type="entry name" value="Urease accessory protein UreF"/>
    <property type="match status" value="1"/>
</dbReference>
<dbReference type="EMBL" id="JAYGHY010000025">
    <property type="protein sequence ID" value="MEA5442724.1"/>
    <property type="molecule type" value="Genomic_DNA"/>
</dbReference>
<accession>A0ABU5SW50</accession>
<dbReference type="PANTHER" id="PTHR33620">
    <property type="entry name" value="UREASE ACCESSORY PROTEIN F"/>
    <property type="match status" value="1"/>
</dbReference>
<comment type="subcellular location">
    <subcellularLocation>
        <location evidence="3">Cytoplasm</location>
    </subcellularLocation>
</comment>
<sequence>MSLARLRLFQLVSPALPVGAFSYSEGLEVLMQAGDLPDAASVRHWLEAELARGALAIEAASLGQLMDALARWRETPDGPACQEALERDGWLLAQREAAEVRAQQRQMGRSLLQLLADLGLPLPGDGSQRLAWPGAWAWAGLALEVPPQEVVEAYLFGWVATQLSAAVRLVPLGPTEAQRLQLALAPTIAARAAELVVADPEALWNGGVGAGLAQLGHAELYSRLFRS</sequence>
<name>A0ABU5SW50_9CYAN</name>
<keyword evidence="5" id="KW-1185">Reference proteome</keyword>
<comment type="caution">
    <text evidence="4">The sequence shown here is derived from an EMBL/GenBank/DDBJ whole genome shotgun (WGS) entry which is preliminary data.</text>
</comment>
<comment type="subunit">
    <text evidence="3">UreD, UreF and UreG form a complex that acts as a GTP-hydrolysis-dependent molecular chaperone, activating the urease apoprotein by helping to assemble the nickel containing metallocenter of UreC. The UreE protein probably delivers the nickel.</text>
</comment>
<comment type="similarity">
    <text evidence="3">Belongs to the UreF family.</text>
</comment>
<evidence type="ECO:0000256" key="1">
    <source>
        <dbReference type="ARBA" id="ARBA00022988"/>
    </source>
</evidence>
<organism evidence="4 5">
    <name type="scientific">Cyanobium gracile UHCC 0281</name>
    <dbReference type="NCBI Taxonomy" id="3110309"/>
    <lineage>
        <taxon>Bacteria</taxon>
        <taxon>Bacillati</taxon>
        <taxon>Cyanobacteriota</taxon>
        <taxon>Cyanophyceae</taxon>
        <taxon>Synechococcales</taxon>
        <taxon>Prochlorococcaceae</taxon>
        <taxon>Cyanobium</taxon>
    </lineage>
</organism>
<dbReference type="Proteomes" id="UP001302329">
    <property type="component" value="Unassembled WGS sequence"/>
</dbReference>
<keyword evidence="3" id="KW-0963">Cytoplasm</keyword>
<dbReference type="InterPro" id="IPR038277">
    <property type="entry name" value="UreF_sf"/>
</dbReference>
<proteinExistence type="inferred from homology"/>
<evidence type="ECO:0000256" key="3">
    <source>
        <dbReference type="HAMAP-Rule" id="MF_01385"/>
    </source>
</evidence>